<accession>A0AAU7P9J4</accession>
<proteinExistence type="predicted"/>
<reference evidence="1" key="1">
    <citation type="submission" date="2024-02" db="EMBL/GenBank/DDBJ databases">
        <title>Complete genome sequence of Xanthomonas sp. 10-10.</title>
        <authorList>
            <person name="Biessy A."/>
            <person name="Ciotola M."/>
            <person name="Cadieux M."/>
            <person name="Soufiane B."/>
            <person name="Laforest M."/>
            <person name="Filion M."/>
        </authorList>
    </citation>
    <scope>NUCLEOTIDE SEQUENCE</scope>
    <source>
        <strain evidence="1">10-10</strain>
    </source>
</reference>
<gene>
    <name evidence="1" type="ORF">VZ068_02025</name>
</gene>
<dbReference type="AlphaFoldDB" id="A0AAU7P9J4"/>
<dbReference type="EMBL" id="CP144460">
    <property type="protein sequence ID" value="XBS38344.1"/>
    <property type="molecule type" value="Genomic_DNA"/>
</dbReference>
<sequence>MSTLTSKLSRPRRAKDRANLLVTRLADWVAAMDATSGKRMGECDPEYIDMSNMLVAVATTIEGRGIAEDERKHYNKNSMVPACYKQGSPKRQCEKEGDAKHRKEMPCSAKNLQRRFHRKFGSG</sequence>
<name>A0AAU7P9J4_9XANT</name>
<dbReference type="RefSeq" id="WP_349656737.1">
    <property type="nucleotide sequence ID" value="NZ_CP144460.1"/>
</dbReference>
<protein>
    <submittedName>
        <fullName evidence="1">Uncharacterized protein</fullName>
    </submittedName>
</protein>
<evidence type="ECO:0000313" key="1">
    <source>
        <dbReference type="EMBL" id="XBS38344.1"/>
    </source>
</evidence>
<organism evidence="1">
    <name type="scientific">Xanthomonas sp. 10-10</name>
    <dbReference type="NCBI Taxonomy" id="3115848"/>
    <lineage>
        <taxon>Bacteria</taxon>
        <taxon>Pseudomonadati</taxon>
        <taxon>Pseudomonadota</taxon>
        <taxon>Gammaproteobacteria</taxon>
        <taxon>Lysobacterales</taxon>
        <taxon>Lysobacteraceae</taxon>
        <taxon>Xanthomonas</taxon>
    </lineage>
</organism>